<dbReference type="AlphaFoldDB" id="A0AAF1JXV3"/>
<reference evidence="2" key="2">
    <citation type="journal article" date="2021" name="Syst. Appl. Microbiol.">
        <title>Roseomonas hellenica sp. nov., isolated from roots of wild-growing Alkanna tinctoria.</title>
        <authorList>
            <person name="Rat A."/>
            <person name="Naranjo H.D."/>
            <person name="Lebbe L."/>
            <person name="Cnockaert M."/>
            <person name="Krigas N."/>
            <person name="Grigoriadou K."/>
            <person name="Maloupa E."/>
            <person name="Willems A."/>
        </authorList>
    </citation>
    <scope>NUCLEOTIDE SEQUENCE</scope>
    <source>
        <strain evidence="2">LMG 28251</strain>
    </source>
</reference>
<name>A0AAF1JXV3_9PROT</name>
<sequence length="252" mass="25561">MSGSPDFFIGWSSSPPRPLRRFLAVLGAGVMAGAIALGIGLGFAADDPAGPGFGQGGAPVPALVFEERVTGTLTAEPYPVLHLPPSPGLPRGRALLLAGDGKVGVGDVAAMAGQSVAMGGFALRRGDIEMLATGDAPEVVGPGAPVPVERLGRWRITGEICDGKCASGGMRPGIGLAHRACATLCLSGDIPAIFVATAPVEGSAYLLLADAEGRANLAAFRPLVGQRVRLEGEVLRQGAMLVFRADPRPVAP</sequence>
<evidence type="ECO:0000256" key="1">
    <source>
        <dbReference type="SAM" id="Phobius"/>
    </source>
</evidence>
<protein>
    <submittedName>
        <fullName evidence="2">Uncharacterized protein</fullName>
    </submittedName>
</protein>
<dbReference type="RefSeq" id="WP_211875006.1">
    <property type="nucleotide sequence ID" value="NZ_JAAEDH010000015.1"/>
</dbReference>
<evidence type="ECO:0000313" key="3">
    <source>
        <dbReference type="Proteomes" id="UP001196068"/>
    </source>
</evidence>
<keyword evidence="1" id="KW-1133">Transmembrane helix</keyword>
<accession>A0AAF1JXV3</accession>
<organism evidence="2 3">
    <name type="scientific">Plastoroseomonas arctica</name>
    <dbReference type="NCBI Taxonomy" id="1509237"/>
    <lineage>
        <taxon>Bacteria</taxon>
        <taxon>Pseudomonadati</taxon>
        <taxon>Pseudomonadota</taxon>
        <taxon>Alphaproteobacteria</taxon>
        <taxon>Acetobacterales</taxon>
        <taxon>Acetobacteraceae</taxon>
        <taxon>Plastoroseomonas</taxon>
    </lineage>
</organism>
<comment type="caution">
    <text evidence="2">The sequence shown here is derived from an EMBL/GenBank/DDBJ whole genome shotgun (WGS) entry which is preliminary data.</text>
</comment>
<dbReference type="Proteomes" id="UP001196068">
    <property type="component" value="Unassembled WGS sequence"/>
</dbReference>
<feature type="transmembrane region" description="Helical" evidence="1">
    <location>
        <begin position="22"/>
        <end position="45"/>
    </location>
</feature>
<keyword evidence="1" id="KW-0472">Membrane</keyword>
<proteinExistence type="predicted"/>
<keyword evidence="3" id="KW-1185">Reference proteome</keyword>
<gene>
    <name evidence="2" type="ORF">GXW79_13855</name>
</gene>
<evidence type="ECO:0000313" key="2">
    <source>
        <dbReference type="EMBL" id="MBR0656162.1"/>
    </source>
</evidence>
<dbReference type="EMBL" id="JAAEDH010000015">
    <property type="protein sequence ID" value="MBR0656162.1"/>
    <property type="molecule type" value="Genomic_DNA"/>
</dbReference>
<reference evidence="2" key="1">
    <citation type="submission" date="2020-01" db="EMBL/GenBank/DDBJ databases">
        <authorList>
            <person name="Rat A."/>
        </authorList>
    </citation>
    <scope>NUCLEOTIDE SEQUENCE</scope>
    <source>
        <strain evidence="2">LMG 28251</strain>
    </source>
</reference>
<keyword evidence="1" id="KW-0812">Transmembrane</keyword>